<dbReference type="GO" id="GO:0031177">
    <property type="term" value="F:phosphopantetheine binding"/>
    <property type="evidence" value="ECO:0007669"/>
    <property type="project" value="InterPro"/>
</dbReference>
<dbReference type="CDD" id="cd19540">
    <property type="entry name" value="LCL_NRPS-like"/>
    <property type="match status" value="3"/>
</dbReference>
<dbReference type="FunFam" id="3.30.300.30:FF:000010">
    <property type="entry name" value="Enterobactin synthetase component F"/>
    <property type="match status" value="3"/>
</dbReference>
<dbReference type="InterPro" id="IPR023213">
    <property type="entry name" value="CAT-like_dom_sf"/>
</dbReference>
<dbReference type="PANTHER" id="PTHR45527">
    <property type="entry name" value="NONRIBOSOMAL PEPTIDE SYNTHETASE"/>
    <property type="match status" value="1"/>
</dbReference>
<dbReference type="PROSITE" id="PS00455">
    <property type="entry name" value="AMP_BINDING"/>
    <property type="match status" value="4"/>
</dbReference>
<dbReference type="RefSeq" id="WP_142275681.1">
    <property type="nucleotide sequence ID" value="NZ_AP022590.1"/>
</dbReference>
<dbReference type="SUPFAM" id="SSF56801">
    <property type="entry name" value="Acetyl-CoA synthetase-like"/>
    <property type="match status" value="4"/>
</dbReference>
<organism evidence="7 8">
    <name type="scientific">Mycobacterium mantenii</name>
    <dbReference type="NCBI Taxonomy" id="560555"/>
    <lineage>
        <taxon>Bacteria</taxon>
        <taxon>Bacillati</taxon>
        <taxon>Actinomycetota</taxon>
        <taxon>Actinomycetes</taxon>
        <taxon>Mycobacteriales</taxon>
        <taxon>Mycobacteriaceae</taxon>
        <taxon>Mycobacterium</taxon>
        <taxon>Mycobacterium avium complex (MAC)</taxon>
    </lineage>
</organism>
<dbReference type="InterPro" id="IPR020845">
    <property type="entry name" value="AMP-binding_CS"/>
</dbReference>
<keyword evidence="3" id="KW-0596">Phosphopantetheine</keyword>
<dbReference type="InterPro" id="IPR029058">
    <property type="entry name" value="AB_hydrolase_fold"/>
</dbReference>
<evidence type="ECO:0000313" key="7">
    <source>
        <dbReference type="EMBL" id="ORB01544.1"/>
    </source>
</evidence>
<dbReference type="InterPro" id="IPR001242">
    <property type="entry name" value="Condensation_dom"/>
</dbReference>
<dbReference type="InterPro" id="IPR009081">
    <property type="entry name" value="PP-bd_ACP"/>
</dbReference>
<protein>
    <recommendedName>
        <fullName evidence="6">Carrier domain-containing protein</fullName>
    </recommendedName>
</protein>
<evidence type="ECO:0000256" key="3">
    <source>
        <dbReference type="ARBA" id="ARBA00022450"/>
    </source>
</evidence>
<dbReference type="SUPFAM" id="SSF53474">
    <property type="entry name" value="alpha/beta-Hydrolases"/>
    <property type="match status" value="1"/>
</dbReference>
<feature type="domain" description="Carrier" evidence="6">
    <location>
        <begin position="3037"/>
        <end position="3112"/>
    </location>
</feature>
<dbReference type="Gene3D" id="1.10.1200.10">
    <property type="entry name" value="ACP-like"/>
    <property type="match status" value="3"/>
</dbReference>
<comment type="cofactor">
    <cofactor evidence="1">
        <name>pantetheine 4'-phosphate</name>
        <dbReference type="ChEBI" id="CHEBI:47942"/>
    </cofactor>
</comment>
<dbReference type="FunFam" id="2.30.38.10:FF:000001">
    <property type="entry name" value="Non-ribosomal peptide synthetase PvdI"/>
    <property type="match status" value="1"/>
</dbReference>
<sequence>MTADLTRRLSSMDVLDADELARLDEWGKRAVLTRPATGASIPALFAAQVARTPEAVALTCGERCLTYRELDEASNRLAHLLAAHGAGPGQSVALVFSRSAEAIVAIVAVLKTGAAYLPIDPMVPDARMQFMVADAAPIAAVTTAELRSRLDGCGLAVVDVRDTRIDTQPGTALPAPAPDDLAHIIYTSGTTGVPKGVAVTHHNVTRLFDLLDVGLELGPGQVWTQCHSYAFDYSVWEIWGALLFGGRLVVVPEAVTRSPQDFQALLVAEKVSVLSQTPSAVGVLSPEGLESATLVVAAEACPAEVVDRWAPGRVMINAYGPTETTVYATISAPLTPESTVVPIGSPVPGAALFVLDRRLRPALAGVVGELYVAGTGVGVGYVGRPGLTASRFVACPFGGPGARMYRTGDLVRWGADGQLRYLGRADEQVKIRGYRIELGEVQAALAAVDGVDQAVVIAREDRPGDKRLVGYITGTADPAEIRAALADRLPAYMVPAAVMVLEALPLTVNNKLDTRALPAPAYTDGDHYRAPATPTEEILAGIYAQVLGLERVGVDDSFFDLGGDSLSAMRVITAINTTLDTRLAVRTVFDSPTVAQLAPRIGEGSGGQEPLVTQQRPAVVPLSFAQQRLWFIDQLHGPSPVYTMSVALRLSGKLDADAFGAALADVVARHESLRTLFAAPDGIPQQVVIPVERAEFGWQVVDASGWPADRLGEAIDPLVRHSFDLANEIPLRATLFRITEDEHVLAAAVHHIAADGWSITPLVADLGVAYVSRCAGHAPDWADLPVQYVDYTLWQRARLGEFDDSDSPIAAQLAYWEQALDGMPERLELPTDRPYPPVADYRGASVAVDWPAELQQQVARVAREHNATSFMVVQAALAVLLAKLSASRDVAVGFPIAGRGDPALDDLVGFFVNTLVLRVDVAGDPSVAELLAQVRQRSLAAYEHQDVPFEVLVERLNPTRSLTHHPLVQVMLAWQNFPWQDSAAGVALGDVQVAPMPVDTQTARMDLTFSLAERWGEAGEPAGIGGAVAFRTDVFDAETIEALIERLQRVLAAMTADPARRLSSVDLLDAGEHARLDQMGNRVVLDQPATPVSIPALFAAQVARTPEAVAISFDDRAMTYREVDEAANRLAHLLAAQGAGPGQCVALLFSRSAEAIVAIAAVLKTGAAYLPIDPGVPDARIEFTVADAAPVAAVTTTVLAERLDGCHLLVIDVDDPRIDGYPDTALPAPDPDDIAHIIYTSGTTGVPKGVAVTHHNVTQLMRTLDAGLAVPGPAKVSTQWHSYAFDASVREIWGALLHGGRMVVVSEEAAASPDDLHELLVAEQVNVLTQTPSAVAMLSPEGLESAALVVGGEACPASVVDRWAPGGRVVINAYGPTETTVDVTVSAPLSAGTGVVPIGSPVSGAALFVLDGWLHPVPVGVVGELYVAGRGVGVGYVGRAGLTGSRFVACPFGGSGERMYRTGDLVRWGADGQLHYLGRADEQVKIRGYRIELGEVRAVLAGLDGVEHAVVVAREDRPGDKRLVGYVTGTADPAGIRAALTERLPAYMVPAAVMALEALPMTVSGKLDIRALPAPEYTAGGYRAPGTPTEEILAGIYAQVLGVERVGIDDSFFDLGGDSLLAMRVIAAVNTSLDAGLAVRTLFEAPTVAQLAPRIGGDGRRRKPLVAGPRPERVPVSYAQSRLWFLDRFEGAATYNMPIAFRISGALDVQALDAALDDVIARHESLRTVFPDVDGVPLQQVLPAEAGMWRRGGAAVISVPEQDVVGELVALAGYRFDLSTEIPIRAQIFAVAPEQHVVGIVVHHIAFDGWSAAPMVRDVGAAYLARREGGAPDWAPLAVQYVDYTLWQQDWLGSESDPDSVIAGQLAYWRQELANLPEVVSLPADRPRPPVPSYRGDGVEVRIDPQTWAGVKALAAAHNATASMVMQAVMAVVLHRVGAGEDMVLGAPVAGRLDPALDELVGFFVNTWVLRVGVNSAQPFSNVLLQVRKKALDAYSNQDVPFEQLVEQLNPVRSAAHHPLFQVAMVFQNNVRPDVALDGVCVEPLGVSTRTAKFDLDFDLREVPGEGPAAPMVAGMATYATDLFDRATIERLVTWFGRVIEAVVADPSVVVGDVALLDDGERDLVLSQWSGAGIGAPVGLVSELLAAAVAVFPDAVAVLDGGRSVSYRELDAWSTRLARVLIETGVGPERAVGVATDRCVELVVAWWAVIKAGGVYVPVDRTHPAERIATVLETVGAVCVLTCGTDTVAGAGSRPVVRLDGLDLSGCSAEAITDADRHAVLGVDNTAYVIFTSGSTGVPKGVAVSHTGLLGVAAAKREVYGLGPDARVLMVAAPTFDASIVELLWAVGSGSTLVVAPPDVYAGEALTALLHDQQVTASLLTPTVLSTLDRARLDRLATLIAVGEACPAEVVAAWAPGRRMCNAYGPTEGTIWATDAQLSAGQPVSIGAPIPGVCALVLDARLNPAPVGVVSELYLSGPLANGYVGRAELTAERFVANPYGAAGERMYRTGDLVRWTPAGTLDYLGRVDTQIKLRGQRIELGEIENTMLACPQVTRAAAAVHRGTTGVNLVAYISLEHASSADHDTEIVEQWQHLYDDLYGAEVEVSGFGMDFQGWNSSYTDEPIPLEEMKEWRSATIDRIMALRPRHVLEIGVGSGLVLSQVAPHCERYVGTDMSPVAVATLARSLEQLQIPWRDRVQFLAQPAHVTEGLPRGSFDTIILNSVVQYFPNAGYLAEVIDNAMELLGPGGTLFIGDVRNHSLQGAFQTGVALARTAADDAAEIRQRVYRAMLGEPELLLAPEFFTTWAAEHASVGGVGIEVKRGSGDNELTRYRYDVTVHKTPAAVRSLATVPAWPWTRCAGLSGLHTELTTQRPTTVRVTGIPRAGVITDVEIEQELAAGLPLAKALTQAAGADAVVPEDLYRLGEAAGYNVAVTWGAHPGTLDAVFIDATGTDAEHSPPLTDLYLPPAGAHHRTTYTNDPDTNTKVSAVRQWMSARLPDYMVPTQIVVLEELPLTSSGKIDRKALPAPVFAANAFRAPQTETEKIVAEVFGEVLGVDRVGLDDDFFALGGDSLIATRVTARLQSALGRDVSVRYLFDAPTVAGLAEWITTHSVERAGTQLTAQPRPAVVPLSYAQQRLWFIDQFQGPSPVYNMAVALRLSGRLDAEALGVALADVVGRHESLRTVFAAAEGIPQQVVVPTERADFGWRVVDAIGWSADRLGEAIGAVVSHSFDLATEIPLRAGVFRVGEDEYVLVAVVHHIAADGWSIAPLVRDLGLAYASRCAGQAPNWAPLPVQYADYTLWQREQLGDLDDGDSRIAAQVGYWQEALAGMPERLQLPTDRPYPPVADHRGASVIVDWPAELQQRVARVAREHNATTFMVMQAALAVLLSKISASSDVAVGIATAGRGDSALDELVGFFVNTLVLRLDLSGDPSVAELLARVRQRGLAAYEHQDVPFEVLVERLNPTRSLTHHPLIQVIFTWQNLPGQVNNPAAQPVLGDLQVTPLPVDTQTARMDLTFSLAERWTETGEPAGISGSVEFRTDVFDADSIRTLTERLRRVVMAMTADPTRPLSSVDLLDAPEHAWLDEMGKRAVLTRPATGASIPALFAAQVARTPEAVALTCGGRCVTYRELDEASNRLAHLLAAHGAGPGQSVALVFSRSAEAIVAILAVLKTGAAYLPIDPMVPDARMQFMVADAAPIAAVTTAGLADRLEGSDLLVIDVDDPRIAAQPGTALPAPALDDLAHIIYTSGTTGVPKGVAVTHHNVIRLFDLLDVGLELGPGQVWTQCHSYAFDYSVWEIWGALLFGGRLVVVPEAVTRSPDDFHALLVAEKVSVLSQTPSAVRVLSPEGLESATLVVAAEPCPAEVVDRWAPGRVMINAYGPTETTVYATISAPLAPGSGAVPIGSPVPGAALFVLDGWLHPVPAGVVGELYVAGTGVGAGYVRRAGLTASRFVACPFGAPGSRMYRTGDLVCWGADGQLQYLGRADEQVKIRGYRIELGEIQAALAGLDGVQQAVVIAREDRPGDKRLVGYITGPADPATARRQLAERLPAYMVPAAVIVLDELPLTLNGKLDNRALPAPEYQDAGGGYRAPATPTEEILAGIYAKVLGLERVGVDDSFFDLGGDSISAMRVIAAINKALDAGLAVRTMFDAPSVRSLSRQLGRHADAAEVVPLEVLKEGTGVPLCCIHDGFGLSWSYRALGEYLDCPIIGINQLPQDGEAEPASVRSMAASYADRLQAVYPDGPYKLLGWSFGGVVAHELAIELQRRGCEVQRLVLLDAAFIANKIITRLSAKRVKVVARNQALVQSQVLEYILRANCIDVPVQSGPLTYVQAEELIHQQDAGDFVLPPRQLLEFMVKSFNASQSYLLQHTPDVFDGDMAIFSAARNGNENALGPRSRWRGPRIRLATRSHLRSWRSHVVGDITERPVDCTHYEMLTARSLALYGQQLKLLLEP</sequence>
<dbReference type="InterPro" id="IPR010071">
    <property type="entry name" value="AA_adenyl_dom"/>
</dbReference>
<dbReference type="SUPFAM" id="SSF52777">
    <property type="entry name" value="CoA-dependent acyltransferases"/>
    <property type="match status" value="6"/>
</dbReference>
<dbReference type="SUPFAM" id="SSF53335">
    <property type="entry name" value="S-adenosyl-L-methionine-dependent methyltransferases"/>
    <property type="match status" value="1"/>
</dbReference>
<dbReference type="Gene3D" id="3.40.50.1820">
    <property type="entry name" value="alpha/beta hydrolase"/>
    <property type="match status" value="1"/>
</dbReference>
<dbReference type="InterPro" id="IPR000873">
    <property type="entry name" value="AMP-dep_synth/lig_dom"/>
</dbReference>
<dbReference type="PROSITE" id="PS00012">
    <property type="entry name" value="PHOSPHOPANTETHEINE"/>
    <property type="match status" value="4"/>
</dbReference>
<evidence type="ECO:0000256" key="5">
    <source>
        <dbReference type="ARBA" id="ARBA00022737"/>
    </source>
</evidence>
<dbReference type="FunFam" id="1.10.1200.10:FF:000005">
    <property type="entry name" value="Nonribosomal peptide synthetase 1"/>
    <property type="match status" value="3"/>
</dbReference>
<dbReference type="CDD" id="cd02440">
    <property type="entry name" value="AdoMet_MTases"/>
    <property type="match status" value="1"/>
</dbReference>
<dbReference type="Gene3D" id="3.40.50.12780">
    <property type="entry name" value="N-terminal domain of ligase-like"/>
    <property type="match status" value="3"/>
</dbReference>
<dbReference type="STRING" id="560555.BST30_21045"/>
<comment type="similarity">
    <text evidence="2">Belongs to the ATP-dependent AMP-binding enzyme family.</text>
</comment>
<dbReference type="Gene3D" id="3.30.559.30">
    <property type="entry name" value="Nonribosomal peptide synthetase, condensation domain"/>
    <property type="match status" value="3"/>
</dbReference>
<dbReference type="Gene3D" id="2.30.38.10">
    <property type="entry name" value="Luciferase, Domain 3"/>
    <property type="match status" value="1"/>
</dbReference>
<dbReference type="GO" id="GO:0043041">
    <property type="term" value="P:amino acid activation for nonribosomal peptide biosynthetic process"/>
    <property type="evidence" value="ECO:0007669"/>
    <property type="project" value="TreeGrafter"/>
</dbReference>
<evidence type="ECO:0000256" key="2">
    <source>
        <dbReference type="ARBA" id="ARBA00006432"/>
    </source>
</evidence>
<gene>
    <name evidence="7" type="ORF">BST30_21045</name>
</gene>
<reference evidence="7 8" key="1">
    <citation type="submission" date="2017-02" db="EMBL/GenBank/DDBJ databases">
        <title>The new phylogeny of genus Mycobacterium.</title>
        <authorList>
            <person name="Tortoli E."/>
            <person name="Trovato A."/>
            <person name="Cirillo D.M."/>
        </authorList>
    </citation>
    <scope>NUCLEOTIDE SEQUENCE [LARGE SCALE GENOMIC DNA]</scope>
    <source>
        <strain evidence="7 8">DSM 45255</strain>
    </source>
</reference>
<dbReference type="InterPro" id="IPR045851">
    <property type="entry name" value="AMP-bd_C_sf"/>
</dbReference>
<name>A0A1X0FIH2_MYCNT</name>
<dbReference type="FunFam" id="3.40.50.12780:FF:000012">
    <property type="entry name" value="Non-ribosomal peptide synthetase"/>
    <property type="match status" value="3"/>
</dbReference>
<dbReference type="Gene3D" id="3.40.50.980">
    <property type="match status" value="2"/>
</dbReference>
<dbReference type="Pfam" id="PF13193">
    <property type="entry name" value="AMP-binding_C"/>
    <property type="match status" value="3"/>
</dbReference>
<proteinExistence type="inferred from homology"/>
<feature type="domain" description="Carrier" evidence="6">
    <location>
        <begin position="1584"/>
        <end position="1659"/>
    </location>
</feature>
<dbReference type="InterPro" id="IPR025110">
    <property type="entry name" value="AMP-bd_C"/>
</dbReference>
<feature type="domain" description="Carrier" evidence="6">
    <location>
        <begin position="4095"/>
        <end position="4170"/>
    </location>
</feature>
<dbReference type="GO" id="GO:0005829">
    <property type="term" value="C:cytosol"/>
    <property type="evidence" value="ECO:0007669"/>
    <property type="project" value="TreeGrafter"/>
</dbReference>
<dbReference type="EMBL" id="MVHW01000029">
    <property type="protein sequence ID" value="ORB01544.1"/>
    <property type="molecule type" value="Genomic_DNA"/>
</dbReference>
<dbReference type="InterPro" id="IPR036736">
    <property type="entry name" value="ACP-like_sf"/>
</dbReference>
<dbReference type="SMART" id="SM01294">
    <property type="entry name" value="PKS_PP_betabranch"/>
    <property type="match status" value="2"/>
</dbReference>
<dbReference type="Pfam" id="PF00975">
    <property type="entry name" value="Thioesterase"/>
    <property type="match status" value="1"/>
</dbReference>
<dbReference type="Gene3D" id="3.40.50.150">
    <property type="entry name" value="Vaccinia Virus protein VP39"/>
    <property type="match status" value="1"/>
</dbReference>
<dbReference type="FunFam" id="1.10.1200.10:FF:000016">
    <property type="entry name" value="Non-ribosomal peptide synthase"/>
    <property type="match status" value="1"/>
</dbReference>
<keyword evidence="4" id="KW-0597">Phosphoprotein</keyword>
<dbReference type="InterPro" id="IPR029063">
    <property type="entry name" value="SAM-dependent_MTases_sf"/>
</dbReference>
<evidence type="ECO:0000256" key="1">
    <source>
        <dbReference type="ARBA" id="ARBA00001957"/>
    </source>
</evidence>
<dbReference type="NCBIfam" id="TIGR01733">
    <property type="entry name" value="AA-adenyl-dom"/>
    <property type="match status" value="4"/>
</dbReference>
<dbReference type="InterPro" id="IPR020806">
    <property type="entry name" value="PKS_PP-bd"/>
</dbReference>
<dbReference type="NCBIfam" id="NF003417">
    <property type="entry name" value="PRK04813.1"/>
    <property type="match status" value="5"/>
</dbReference>
<dbReference type="PANTHER" id="PTHR45527:SF1">
    <property type="entry name" value="FATTY ACID SYNTHASE"/>
    <property type="match status" value="1"/>
</dbReference>
<dbReference type="GO" id="GO:0008610">
    <property type="term" value="P:lipid biosynthetic process"/>
    <property type="evidence" value="ECO:0007669"/>
    <property type="project" value="UniProtKB-ARBA"/>
</dbReference>
<dbReference type="FunFam" id="3.30.559.10:FF:000012">
    <property type="entry name" value="Non-ribosomal peptide synthetase"/>
    <property type="match status" value="1"/>
</dbReference>
<evidence type="ECO:0000313" key="8">
    <source>
        <dbReference type="Proteomes" id="UP000192760"/>
    </source>
</evidence>
<comment type="caution">
    <text evidence="7">The sequence shown here is derived from an EMBL/GenBank/DDBJ whole genome shotgun (WGS) entry which is preliminary data.</text>
</comment>
<dbReference type="InterPro" id="IPR042099">
    <property type="entry name" value="ANL_N_sf"/>
</dbReference>
<keyword evidence="5" id="KW-0677">Repeat</keyword>
<evidence type="ECO:0000256" key="4">
    <source>
        <dbReference type="ARBA" id="ARBA00022553"/>
    </source>
</evidence>
<dbReference type="Pfam" id="PF00668">
    <property type="entry name" value="Condensation"/>
    <property type="match status" value="3"/>
</dbReference>
<dbReference type="SUPFAM" id="SSF47336">
    <property type="entry name" value="ACP-like"/>
    <property type="match status" value="4"/>
</dbReference>
<dbReference type="InterPro" id="IPR006162">
    <property type="entry name" value="Ppantetheine_attach_site"/>
</dbReference>
<dbReference type="InterPro" id="IPR001031">
    <property type="entry name" value="Thioesterase"/>
</dbReference>
<dbReference type="UniPathway" id="UPA00011"/>
<dbReference type="GO" id="GO:0009403">
    <property type="term" value="P:toxin biosynthetic process"/>
    <property type="evidence" value="ECO:0007669"/>
    <property type="project" value="UniProtKB-ARBA"/>
</dbReference>
<evidence type="ECO:0000259" key="6">
    <source>
        <dbReference type="PROSITE" id="PS50075"/>
    </source>
</evidence>
<dbReference type="Gene3D" id="3.30.559.10">
    <property type="entry name" value="Chloramphenicol acetyltransferase-like domain"/>
    <property type="match status" value="3"/>
</dbReference>
<accession>A0A1X0FIH2</accession>
<dbReference type="Pfam" id="PF08242">
    <property type="entry name" value="Methyltransf_12"/>
    <property type="match status" value="1"/>
</dbReference>
<dbReference type="Pfam" id="PF00501">
    <property type="entry name" value="AMP-binding"/>
    <property type="match status" value="4"/>
</dbReference>
<dbReference type="GO" id="GO:0003824">
    <property type="term" value="F:catalytic activity"/>
    <property type="evidence" value="ECO:0007669"/>
    <property type="project" value="InterPro"/>
</dbReference>
<dbReference type="Gene3D" id="3.30.300.30">
    <property type="match status" value="5"/>
</dbReference>
<dbReference type="SMART" id="SM00823">
    <property type="entry name" value="PKS_PP"/>
    <property type="match status" value="4"/>
</dbReference>
<dbReference type="Proteomes" id="UP000192760">
    <property type="component" value="Unassembled WGS sequence"/>
</dbReference>
<feature type="domain" description="Carrier" evidence="6">
    <location>
        <begin position="530"/>
        <end position="605"/>
    </location>
</feature>
<dbReference type="PROSITE" id="PS50075">
    <property type="entry name" value="CARRIER"/>
    <property type="match status" value="4"/>
</dbReference>
<dbReference type="InterPro" id="IPR013217">
    <property type="entry name" value="Methyltransf_12"/>
</dbReference>
<dbReference type="Pfam" id="PF00550">
    <property type="entry name" value="PP-binding"/>
    <property type="match status" value="4"/>
</dbReference>
<dbReference type="FunFam" id="3.40.50.980:FF:000001">
    <property type="entry name" value="Non-ribosomal peptide synthetase"/>
    <property type="match status" value="4"/>
</dbReference>
<dbReference type="GO" id="GO:0072330">
    <property type="term" value="P:monocarboxylic acid biosynthetic process"/>
    <property type="evidence" value="ECO:0007669"/>
    <property type="project" value="UniProtKB-ARBA"/>
</dbReference>